<protein>
    <submittedName>
        <fullName evidence="3">Proline racemase family protein</fullName>
    </submittedName>
</protein>
<dbReference type="Proteomes" id="UP000664382">
    <property type="component" value="Unassembled WGS sequence"/>
</dbReference>
<dbReference type="SUPFAM" id="SSF54506">
    <property type="entry name" value="Diaminopimelate epimerase-like"/>
    <property type="match status" value="1"/>
</dbReference>
<evidence type="ECO:0000256" key="1">
    <source>
        <dbReference type="ARBA" id="ARBA00007529"/>
    </source>
</evidence>
<gene>
    <name evidence="3" type="ORF">J4H92_06445</name>
</gene>
<name>A0A939MIK9_9MICO</name>
<feature type="active site" description="Proton acceptor" evidence="2">
    <location>
        <position position="99"/>
    </location>
</feature>
<organism evidence="3 4">
    <name type="scientific">Leucobacter weissii</name>
    <dbReference type="NCBI Taxonomy" id="1983706"/>
    <lineage>
        <taxon>Bacteria</taxon>
        <taxon>Bacillati</taxon>
        <taxon>Actinomycetota</taxon>
        <taxon>Actinomycetes</taxon>
        <taxon>Micrococcales</taxon>
        <taxon>Microbacteriaceae</taxon>
        <taxon>Leucobacter</taxon>
    </lineage>
</organism>
<dbReference type="InterPro" id="IPR008794">
    <property type="entry name" value="Pro_racemase_fam"/>
</dbReference>
<comment type="caution">
    <text evidence="3">The sequence shown here is derived from an EMBL/GenBank/DDBJ whole genome shotgun (WGS) entry which is preliminary data.</text>
</comment>
<dbReference type="PANTHER" id="PTHR33442">
    <property type="entry name" value="TRANS-3-HYDROXY-L-PROLINE DEHYDRATASE"/>
    <property type="match status" value="1"/>
</dbReference>
<dbReference type="GO" id="GO:0047580">
    <property type="term" value="F:4-hydroxyproline epimerase activity"/>
    <property type="evidence" value="ECO:0007669"/>
    <property type="project" value="TreeGrafter"/>
</dbReference>
<keyword evidence="4" id="KW-1185">Reference proteome</keyword>
<dbReference type="SFLD" id="SFLDS00028">
    <property type="entry name" value="Proline_Racemase"/>
    <property type="match status" value="1"/>
</dbReference>
<reference evidence="3" key="1">
    <citation type="submission" date="2021-03" db="EMBL/GenBank/DDBJ databases">
        <title>Leucobacter chromiisoli sp. nov., isolated from chromium-containing soil of chemical plant.</title>
        <authorList>
            <person name="Xu Z."/>
        </authorList>
    </citation>
    <scope>NUCLEOTIDE SEQUENCE</scope>
    <source>
        <strain evidence="3">S27</strain>
    </source>
</reference>
<accession>A0A939MIK9</accession>
<dbReference type="AlphaFoldDB" id="A0A939MIK9"/>
<dbReference type="Pfam" id="PF05544">
    <property type="entry name" value="Pro_racemase"/>
    <property type="match status" value="1"/>
</dbReference>
<dbReference type="EMBL" id="JAGDYM010000007">
    <property type="protein sequence ID" value="MBO1901589.1"/>
    <property type="molecule type" value="Genomic_DNA"/>
</dbReference>
<proteinExistence type="inferred from homology"/>
<evidence type="ECO:0000313" key="3">
    <source>
        <dbReference type="EMBL" id="MBO1901589.1"/>
    </source>
</evidence>
<dbReference type="PIRSF" id="PIRSF029792">
    <property type="entry name" value="Pro_racemase"/>
    <property type="match status" value="1"/>
</dbReference>
<dbReference type="RefSeq" id="WP_208097340.1">
    <property type="nucleotide sequence ID" value="NZ_JAGDYM010000007.1"/>
</dbReference>
<feature type="active site" description="Proton donor" evidence="2">
    <location>
        <position position="279"/>
    </location>
</feature>
<sequence length="364" mass="38994">MIALTSGDRAAPFVVETIETHAEGEPGRVIPNAERFVRGATMAERFDHCTRELNGLRRLLLREPRGYPASCGVFLLPPVSADADFGIIVLEQGGFTPMSGSNTICAVTAAVETGIVPVRGPDTEVVIDTAVGTVRATARVEETAGRVAVRAVTVANVPSYAVAIDLPLEVREFGEILVDVAFGGQFFVQLDIAQLGIELGPEQARRITRAAALVKLAALEQVPVRHPVNPAIDRIAMVMLHNGDRSPGKQARNANVLTSAPILPDREESWTGVLDRSPCGTGTSARMAALHARGQLAVGEDFSHRSIIDSEFVGRLVGETEVGEHRAVLPTITGRGWISGRATWRLDPSDPYREGYTLGDIWAA</sequence>
<evidence type="ECO:0000313" key="4">
    <source>
        <dbReference type="Proteomes" id="UP000664382"/>
    </source>
</evidence>
<evidence type="ECO:0000256" key="2">
    <source>
        <dbReference type="PIRSR" id="PIRSR029792-1"/>
    </source>
</evidence>
<dbReference type="PANTHER" id="PTHR33442:SF5">
    <property type="entry name" value="BIFUNCTIONAL TRANS-3-HYDROXY-L-PROLINE DEHYDRATASE_2-EPIMERASE"/>
    <property type="match status" value="1"/>
</dbReference>
<comment type="similarity">
    <text evidence="1">Belongs to the proline racemase family.</text>
</comment>
<dbReference type="Gene3D" id="3.10.310.10">
    <property type="entry name" value="Diaminopimelate Epimerase, Chain A, domain 1"/>
    <property type="match status" value="2"/>
</dbReference>